<gene>
    <name evidence="3" type="ORF">O3M35_011750</name>
    <name evidence="2" type="ORF">O3M35_013335</name>
</gene>
<evidence type="ECO:0000256" key="1">
    <source>
        <dbReference type="SAM" id="Phobius"/>
    </source>
</evidence>
<dbReference type="PANTHER" id="PTHR36694:SF11">
    <property type="entry name" value="LP21121P-RELATED"/>
    <property type="match status" value="1"/>
</dbReference>
<evidence type="ECO:0000313" key="3">
    <source>
        <dbReference type="EMBL" id="KAK9503116.1"/>
    </source>
</evidence>
<accession>A0AAW1CEI6</accession>
<feature type="transmembrane region" description="Helical" evidence="1">
    <location>
        <begin position="89"/>
        <end position="113"/>
    </location>
</feature>
<feature type="transmembrane region" description="Helical" evidence="1">
    <location>
        <begin position="125"/>
        <end position="145"/>
    </location>
</feature>
<comment type="caution">
    <text evidence="2">The sequence shown here is derived from an EMBL/GenBank/DDBJ whole genome shotgun (WGS) entry which is preliminary data.</text>
</comment>
<feature type="transmembrane region" description="Helical" evidence="1">
    <location>
        <begin position="66"/>
        <end position="83"/>
    </location>
</feature>
<keyword evidence="4" id="KW-1185">Reference proteome</keyword>
<dbReference type="EMBL" id="JAPXFL010000088">
    <property type="protein sequence ID" value="KAK9496352.1"/>
    <property type="molecule type" value="Genomic_DNA"/>
</dbReference>
<dbReference type="EMBL" id="JAPXFL010000008">
    <property type="protein sequence ID" value="KAK9503116.1"/>
    <property type="molecule type" value="Genomic_DNA"/>
</dbReference>
<organism evidence="2 4">
    <name type="scientific">Rhynocoris fuscipes</name>
    <dbReference type="NCBI Taxonomy" id="488301"/>
    <lineage>
        <taxon>Eukaryota</taxon>
        <taxon>Metazoa</taxon>
        <taxon>Ecdysozoa</taxon>
        <taxon>Arthropoda</taxon>
        <taxon>Hexapoda</taxon>
        <taxon>Insecta</taxon>
        <taxon>Pterygota</taxon>
        <taxon>Neoptera</taxon>
        <taxon>Paraneoptera</taxon>
        <taxon>Hemiptera</taxon>
        <taxon>Heteroptera</taxon>
        <taxon>Panheteroptera</taxon>
        <taxon>Cimicomorpha</taxon>
        <taxon>Reduviidae</taxon>
        <taxon>Harpactorinae</taxon>
        <taxon>Harpactorini</taxon>
        <taxon>Rhynocoris</taxon>
    </lineage>
</organism>
<sequence length="154" mass="17666">MGFEIPKLTTSCCGCTLRTGSLIVGYSHLLLFTLAVIGYFVEFFLKYTQKMQLFEVEFLENSVLELGLFAGLLFTICFIFGCHTNTPTYMLSFILFQIVNLATSSISLILTIMLHVMGYHLIDTFILIFFMVLQSYYTIVIYNHYQNLREGIIS</sequence>
<name>A0AAW1CEI6_9HEMI</name>
<keyword evidence="1" id="KW-0472">Membrane</keyword>
<reference evidence="2 4" key="1">
    <citation type="submission" date="2022-12" db="EMBL/GenBank/DDBJ databases">
        <title>Chromosome-level genome assembly of true bugs.</title>
        <authorList>
            <person name="Ma L."/>
            <person name="Li H."/>
        </authorList>
    </citation>
    <scope>NUCLEOTIDE SEQUENCE [LARGE SCALE GENOMIC DNA]</scope>
    <source>
        <strain evidence="2">Lab_2022b</strain>
    </source>
</reference>
<evidence type="ECO:0000313" key="2">
    <source>
        <dbReference type="EMBL" id="KAK9496352.1"/>
    </source>
</evidence>
<keyword evidence="1" id="KW-1133">Transmembrane helix</keyword>
<proteinExistence type="predicted"/>
<dbReference type="Proteomes" id="UP001461498">
    <property type="component" value="Unassembled WGS sequence"/>
</dbReference>
<protein>
    <submittedName>
        <fullName evidence="2">Uncharacterized protein</fullName>
    </submittedName>
</protein>
<feature type="transmembrane region" description="Helical" evidence="1">
    <location>
        <begin position="26"/>
        <end position="45"/>
    </location>
</feature>
<evidence type="ECO:0000313" key="4">
    <source>
        <dbReference type="Proteomes" id="UP001461498"/>
    </source>
</evidence>
<dbReference type="PANTHER" id="PTHR36694">
    <property type="entry name" value="PASIFLORA 1, ISOFORM A-RELATED"/>
    <property type="match status" value="1"/>
</dbReference>
<keyword evidence="1" id="KW-0812">Transmembrane</keyword>
<dbReference type="AlphaFoldDB" id="A0AAW1CEI6"/>